<feature type="repeat" description="TPR" evidence="7">
    <location>
        <begin position="450"/>
        <end position="483"/>
    </location>
</feature>
<dbReference type="SMART" id="SM00028">
    <property type="entry name" value="TPR"/>
    <property type="match status" value="6"/>
</dbReference>
<organism evidence="10 11">
    <name type="scientific">Tothia fuscella</name>
    <dbReference type="NCBI Taxonomy" id="1048955"/>
    <lineage>
        <taxon>Eukaryota</taxon>
        <taxon>Fungi</taxon>
        <taxon>Dikarya</taxon>
        <taxon>Ascomycota</taxon>
        <taxon>Pezizomycotina</taxon>
        <taxon>Dothideomycetes</taxon>
        <taxon>Pleosporomycetidae</taxon>
        <taxon>Venturiales</taxon>
        <taxon>Cylindrosympodiaceae</taxon>
        <taxon>Tothia</taxon>
    </lineage>
</organism>
<dbReference type="InterPro" id="IPR019734">
    <property type="entry name" value="TPR_rpt"/>
</dbReference>
<evidence type="ECO:0000256" key="7">
    <source>
        <dbReference type="PROSITE-ProRule" id="PRU00339"/>
    </source>
</evidence>
<dbReference type="PANTHER" id="PTHR12558">
    <property type="entry name" value="CELL DIVISION CYCLE 16,23,27"/>
    <property type="match status" value="1"/>
</dbReference>
<evidence type="ECO:0000256" key="2">
    <source>
        <dbReference type="ARBA" id="ARBA00022737"/>
    </source>
</evidence>
<dbReference type="SUPFAM" id="SSF48452">
    <property type="entry name" value="TPR-like"/>
    <property type="match status" value="2"/>
</dbReference>
<dbReference type="GO" id="GO:0045842">
    <property type="term" value="P:positive regulation of mitotic metaphase/anaphase transition"/>
    <property type="evidence" value="ECO:0007669"/>
    <property type="project" value="TreeGrafter"/>
</dbReference>
<feature type="repeat" description="TPR" evidence="7">
    <location>
        <begin position="416"/>
        <end position="449"/>
    </location>
</feature>
<keyword evidence="5 7" id="KW-0802">TPR repeat</keyword>
<dbReference type="InterPro" id="IPR007192">
    <property type="entry name" value="APC8"/>
</dbReference>
<dbReference type="AlphaFoldDB" id="A0A9P4TVF2"/>
<dbReference type="GO" id="GO:0016567">
    <property type="term" value="P:protein ubiquitination"/>
    <property type="evidence" value="ECO:0007669"/>
    <property type="project" value="TreeGrafter"/>
</dbReference>
<dbReference type="OrthoDB" id="10262026at2759"/>
<accession>A0A9P4TVF2</accession>
<evidence type="ECO:0000256" key="6">
    <source>
        <dbReference type="ARBA" id="ARBA00023306"/>
    </source>
</evidence>
<dbReference type="GO" id="GO:0005680">
    <property type="term" value="C:anaphase-promoting complex"/>
    <property type="evidence" value="ECO:0007669"/>
    <property type="project" value="InterPro"/>
</dbReference>
<proteinExistence type="predicted"/>
<name>A0A9P4TVF2_9PEZI</name>
<comment type="caution">
    <text evidence="10">The sequence shown here is derived from an EMBL/GenBank/DDBJ whole genome shotgun (WGS) entry which is preliminary data.</text>
</comment>
<feature type="region of interest" description="Disordered" evidence="8">
    <location>
        <begin position="46"/>
        <end position="80"/>
    </location>
</feature>
<evidence type="ECO:0000256" key="5">
    <source>
        <dbReference type="ARBA" id="ARBA00022803"/>
    </source>
</evidence>
<dbReference type="PROSITE" id="PS50005">
    <property type="entry name" value="TPR"/>
    <property type="match status" value="4"/>
</dbReference>
<feature type="region of interest" description="Disordered" evidence="8">
    <location>
        <begin position="116"/>
        <end position="150"/>
    </location>
</feature>
<keyword evidence="2" id="KW-0677">Repeat</keyword>
<dbReference type="InterPro" id="IPR011990">
    <property type="entry name" value="TPR-like_helical_dom_sf"/>
</dbReference>
<dbReference type="PANTHER" id="PTHR12558:SF10">
    <property type="entry name" value="CELL DIVISION CYCLE PROTEIN 23 HOMOLOG"/>
    <property type="match status" value="1"/>
</dbReference>
<evidence type="ECO:0000256" key="1">
    <source>
        <dbReference type="ARBA" id="ARBA00022618"/>
    </source>
</evidence>
<keyword evidence="3" id="KW-0498">Mitosis</keyword>
<evidence type="ECO:0000313" key="10">
    <source>
        <dbReference type="EMBL" id="KAF2427519.1"/>
    </source>
</evidence>
<reference evidence="10" key="1">
    <citation type="journal article" date="2020" name="Stud. Mycol.">
        <title>101 Dothideomycetes genomes: a test case for predicting lifestyles and emergence of pathogens.</title>
        <authorList>
            <person name="Haridas S."/>
            <person name="Albert R."/>
            <person name="Binder M."/>
            <person name="Bloem J."/>
            <person name="Labutti K."/>
            <person name="Salamov A."/>
            <person name="Andreopoulos B."/>
            <person name="Baker S."/>
            <person name="Barry K."/>
            <person name="Bills G."/>
            <person name="Bluhm B."/>
            <person name="Cannon C."/>
            <person name="Castanera R."/>
            <person name="Culley D."/>
            <person name="Daum C."/>
            <person name="Ezra D."/>
            <person name="Gonzalez J."/>
            <person name="Henrissat B."/>
            <person name="Kuo A."/>
            <person name="Liang C."/>
            <person name="Lipzen A."/>
            <person name="Lutzoni F."/>
            <person name="Magnuson J."/>
            <person name="Mondo S."/>
            <person name="Nolan M."/>
            <person name="Ohm R."/>
            <person name="Pangilinan J."/>
            <person name="Park H.-J."/>
            <person name="Ramirez L."/>
            <person name="Alfaro M."/>
            <person name="Sun H."/>
            <person name="Tritt A."/>
            <person name="Yoshinaga Y."/>
            <person name="Zwiers L.-H."/>
            <person name="Turgeon B."/>
            <person name="Goodwin S."/>
            <person name="Spatafora J."/>
            <person name="Crous P."/>
            <person name="Grigoriev I."/>
        </authorList>
    </citation>
    <scope>NUCLEOTIDE SEQUENCE</scope>
    <source>
        <strain evidence="10">CBS 130266</strain>
    </source>
</reference>
<dbReference type="Proteomes" id="UP000800235">
    <property type="component" value="Unassembled WGS sequence"/>
</dbReference>
<feature type="compositionally biased region" description="Low complexity" evidence="8">
    <location>
        <begin position="138"/>
        <end position="150"/>
    </location>
</feature>
<sequence>MASGLSDNQIAELQYHLQNSVQGCTDRCLYQSAKWAAELLNSIPLHDEANGSDTDPDSPMSDGTHPKHNLTRTPVDPFEARRERKEHHKFLLAKTYFDCREFDRCAGVFLPHTLPRIPSTTHASPSAKSKDKGKAKAKAPSASQSSPPLSLEDVSQKALFLALYAKYLSGEERKDEESEMILGPADGGVTMNKELNGISAVLDQWFQERHAKQLDGGGWLEYLYGIILAKGKNEELAKHWLLRSVNIYPFNWGAWQELGHLINTAEELDPITELLPRNIMTFIFHIHTSQELALCTEQIHASLTQVQSFFPHSMFLQSQRALLYYHSKDFDESASIFSTILQTDPYRLDGLDSYSNCLYVMESRPKLAFLAQLASQIDKFRPETCCIIGNYYSILSEHEKAVMYFRRALTLDRNFLSAWTLMGHEYVEMKNTHAALESYRRAVDANRKDYRAWYGMGQTYEMLEMNSYALFYFQRAASLRPFDAKIWQAVGSSFAQVGKLNNAIRAYKRALVAGSYYEGTGTATSSFGSEKESHGLGGGVLDPECLYQIANLYERMDDRGECAAYMELCLAQEEPANGNDDLDEGLTAGLYGANGSSANNPAQGSGVTATTSRARMWLAKFEFGRGNMGRANELANELCQDGWEVEEAKALQRDIRAREDVDR</sequence>
<dbReference type="Pfam" id="PF13181">
    <property type="entry name" value="TPR_8"/>
    <property type="match status" value="3"/>
</dbReference>
<evidence type="ECO:0000313" key="11">
    <source>
        <dbReference type="Proteomes" id="UP000800235"/>
    </source>
</evidence>
<keyword evidence="11" id="KW-1185">Reference proteome</keyword>
<keyword evidence="4" id="KW-0833">Ubl conjugation pathway</keyword>
<keyword evidence="6" id="KW-0131">Cell cycle</keyword>
<protein>
    <submittedName>
        <fullName evidence="10">Cell division cycle protein-like protein 23</fullName>
    </submittedName>
</protein>
<evidence type="ECO:0000256" key="8">
    <source>
        <dbReference type="SAM" id="MobiDB-lite"/>
    </source>
</evidence>
<evidence type="ECO:0000259" key="9">
    <source>
        <dbReference type="Pfam" id="PF04049"/>
    </source>
</evidence>
<evidence type="ECO:0000256" key="3">
    <source>
        <dbReference type="ARBA" id="ARBA00022776"/>
    </source>
</evidence>
<dbReference type="GO" id="GO:0051301">
    <property type="term" value="P:cell division"/>
    <property type="evidence" value="ECO:0007669"/>
    <property type="project" value="UniProtKB-KW"/>
</dbReference>
<feature type="domain" description="Cdc23" evidence="9">
    <location>
        <begin position="12"/>
        <end position="321"/>
    </location>
</feature>
<dbReference type="Gene3D" id="1.25.40.10">
    <property type="entry name" value="Tetratricopeptide repeat domain"/>
    <property type="match status" value="2"/>
</dbReference>
<feature type="repeat" description="TPR" evidence="7">
    <location>
        <begin position="484"/>
        <end position="517"/>
    </location>
</feature>
<dbReference type="Pfam" id="PF04049">
    <property type="entry name" value="ANAPC8"/>
    <property type="match status" value="1"/>
</dbReference>
<gene>
    <name evidence="10" type="ORF">EJ08DRAFT_592988</name>
</gene>
<dbReference type="GO" id="GO:0031145">
    <property type="term" value="P:anaphase-promoting complex-dependent catabolic process"/>
    <property type="evidence" value="ECO:0007669"/>
    <property type="project" value="TreeGrafter"/>
</dbReference>
<evidence type="ECO:0000256" key="4">
    <source>
        <dbReference type="ARBA" id="ARBA00022786"/>
    </source>
</evidence>
<feature type="repeat" description="TPR" evidence="7">
    <location>
        <begin position="382"/>
        <end position="415"/>
    </location>
</feature>
<keyword evidence="1 10" id="KW-0132">Cell division</keyword>
<dbReference type="EMBL" id="MU007059">
    <property type="protein sequence ID" value="KAF2427519.1"/>
    <property type="molecule type" value="Genomic_DNA"/>
</dbReference>